<dbReference type="SUPFAM" id="SSF52266">
    <property type="entry name" value="SGNH hydrolase"/>
    <property type="match status" value="1"/>
</dbReference>
<feature type="chain" id="PRO_5033002061" evidence="3">
    <location>
        <begin position="34"/>
        <end position="289"/>
    </location>
</feature>
<keyword evidence="2" id="KW-1015">Disulfide bond</keyword>
<evidence type="ECO:0000256" key="1">
    <source>
        <dbReference type="PIRSR" id="PIRSR637460-1"/>
    </source>
</evidence>
<gene>
    <name evidence="5" type="ORF">GII36_00825</name>
</gene>
<dbReference type="Gene3D" id="3.40.50.1110">
    <property type="entry name" value="SGNH hydrolase"/>
    <property type="match status" value="1"/>
</dbReference>
<feature type="disulfide bond" evidence="2">
    <location>
        <begin position="140"/>
        <end position="151"/>
    </location>
</feature>
<evidence type="ECO:0000256" key="3">
    <source>
        <dbReference type="SAM" id="SignalP"/>
    </source>
</evidence>
<keyword evidence="3" id="KW-0732">Signal</keyword>
<sequence>MNTRYRYRTNLFIALVLGIASLVSLLAAHTLFAAPPQAPVRYVALGDSRAAAPTYTSVLTGNGCGQTSSSYPKVLAGRLGATLIDKSCTAAKTENILSSPQRTLLASVPVQIDAVTSDTNLVTVSIGGNDIGWSQFVDKCISMIPGIDRKCRDDQNLQPSIATALAGLQPKVEEVLQVVKNRAPTAQVVLVGHGGLYDSTGCAFQAGYSNADGPIVTGFFAQFNGTLKTAADNQGVTFVDVDTPAQNGHDVCSGSERWFNGDAPASLYQTRHPTPLGSSAIANLIYNSL</sequence>
<dbReference type="KEGG" id="mama:GII36_00825"/>
<dbReference type="GO" id="GO:0004806">
    <property type="term" value="F:triacylglycerol lipase activity"/>
    <property type="evidence" value="ECO:0007669"/>
    <property type="project" value="TreeGrafter"/>
</dbReference>
<name>A0A857MIM3_9BACT</name>
<proteinExistence type="predicted"/>
<dbReference type="EMBL" id="CP045921">
    <property type="protein sequence ID" value="QHN42403.1"/>
    <property type="molecule type" value="Genomic_DNA"/>
</dbReference>
<dbReference type="InterPro" id="IPR013830">
    <property type="entry name" value="SGNH_hydro"/>
</dbReference>
<dbReference type="PANTHER" id="PTHR37981">
    <property type="entry name" value="LIPASE 2"/>
    <property type="match status" value="1"/>
</dbReference>
<dbReference type="RefSeq" id="WP_260763708.1">
    <property type="nucleotide sequence ID" value="NZ_CP045921.1"/>
</dbReference>
<accession>A0A857MIM3</accession>
<keyword evidence="6" id="KW-1185">Reference proteome</keyword>
<feature type="disulfide bond" evidence="2">
    <location>
        <begin position="202"/>
        <end position="252"/>
    </location>
</feature>
<dbReference type="Proteomes" id="UP001059824">
    <property type="component" value="Chromosome"/>
</dbReference>
<feature type="disulfide bond" evidence="2">
    <location>
        <begin position="64"/>
        <end position="88"/>
    </location>
</feature>
<dbReference type="GO" id="GO:0019433">
    <property type="term" value="P:triglyceride catabolic process"/>
    <property type="evidence" value="ECO:0007669"/>
    <property type="project" value="TreeGrafter"/>
</dbReference>
<feature type="signal peptide" evidence="3">
    <location>
        <begin position="1"/>
        <end position="33"/>
    </location>
</feature>
<dbReference type="InterPro" id="IPR037460">
    <property type="entry name" value="SEST-like"/>
</dbReference>
<feature type="active site" description="Nucleophile" evidence="1">
    <location>
        <position position="48"/>
    </location>
</feature>
<evidence type="ECO:0000259" key="4">
    <source>
        <dbReference type="Pfam" id="PF13472"/>
    </source>
</evidence>
<evidence type="ECO:0000313" key="5">
    <source>
        <dbReference type="EMBL" id="QHN42403.1"/>
    </source>
</evidence>
<keyword evidence="5" id="KW-0378">Hydrolase</keyword>
<dbReference type="AlphaFoldDB" id="A0A857MIM3"/>
<protein>
    <submittedName>
        <fullName evidence="5">SGNH/GDSL hydrolase family protein</fullName>
    </submittedName>
</protein>
<reference evidence="5" key="1">
    <citation type="journal article" date="2021" name="Nat. Microbiol.">
        <title>Cocultivation of an ultrasmall environmental parasitic bacterium with lytic ability against bacteria associated with wastewater foams.</title>
        <authorList>
            <person name="Batinovic S."/>
            <person name="Rose J.J.A."/>
            <person name="Ratcliffe J."/>
            <person name="Seviour R.J."/>
            <person name="Petrovski S."/>
        </authorList>
    </citation>
    <scope>NUCLEOTIDE SEQUENCE</scope>
    <source>
        <strain evidence="5">JR1</strain>
    </source>
</reference>
<evidence type="ECO:0000313" key="6">
    <source>
        <dbReference type="Proteomes" id="UP001059824"/>
    </source>
</evidence>
<evidence type="ECO:0000256" key="2">
    <source>
        <dbReference type="PIRSR" id="PIRSR637460-2"/>
    </source>
</evidence>
<organism evidence="5 6">
    <name type="scientific">Candidatus Mycosynbacter amalyticus</name>
    <dbReference type="NCBI Taxonomy" id="2665156"/>
    <lineage>
        <taxon>Bacteria</taxon>
        <taxon>Candidatus Saccharimonadota</taxon>
        <taxon>Candidatus Saccharimonadota incertae sedis</taxon>
        <taxon>Candidatus Mycosynbacter</taxon>
    </lineage>
</organism>
<dbReference type="Pfam" id="PF13472">
    <property type="entry name" value="Lipase_GDSL_2"/>
    <property type="match status" value="1"/>
</dbReference>
<feature type="domain" description="SGNH hydrolase-type esterase" evidence="4">
    <location>
        <begin position="44"/>
        <end position="277"/>
    </location>
</feature>
<dbReference type="PANTHER" id="PTHR37981:SF1">
    <property type="entry name" value="SGNH HYDROLASE-TYPE ESTERASE DOMAIN-CONTAINING PROTEIN"/>
    <property type="match status" value="1"/>
</dbReference>
<dbReference type="InterPro" id="IPR036514">
    <property type="entry name" value="SGNH_hydro_sf"/>
</dbReference>
<feature type="active site" evidence="1">
    <location>
        <position position="272"/>
    </location>
</feature>
<dbReference type="CDD" id="cd01823">
    <property type="entry name" value="SEST_like"/>
    <property type="match status" value="1"/>
</dbReference>